<feature type="region of interest" description="Disordered" evidence="2">
    <location>
        <begin position="789"/>
        <end position="819"/>
    </location>
</feature>
<feature type="region of interest" description="Disordered" evidence="2">
    <location>
        <begin position="676"/>
        <end position="725"/>
    </location>
</feature>
<accession>A0A9P7NFZ0</accession>
<dbReference type="Pfam" id="PF10374">
    <property type="entry name" value="EST1"/>
    <property type="match status" value="1"/>
</dbReference>
<dbReference type="GO" id="GO:0000184">
    <property type="term" value="P:nuclear-transcribed mRNA catabolic process, nonsense-mediated decay"/>
    <property type="evidence" value="ECO:0007669"/>
    <property type="project" value="UniProtKB-KW"/>
</dbReference>
<dbReference type="EMBL" id="SRPW01000441">
    <property type="protein sequence ID" value="KAG6014565.1"/>
    <property type="molecule type" value="Genomic_DNA"/>
</dbReference>
<dbReference type="InterPro" id="IPR018834">
    <property type="entry name" value="DNA/RNA-bd_Est1-type"/>
</dbReference>
<evidence type="ECO:0000259" key="3">
    <source>
        <dbReference type="Pfam" id="PF10373"/>
    </source>
</evidence>
<feature type="compositionally biased region" description="Low complexity" evidence="2">
    <location>
        <begin position="715"/>
        <end position="725"/>
    </location>
</feature>
<feature type="compositionally biased region" description="Polar residues" evidence="2">
    <location>
        <begin position="836"/>
        <end position="848"/>
    </location>
</feature>
<dbReference type="Proteomes" id="UP000748025">
    <property type="component" value="Unassembled WGS sequence"/>
</dbReference>
<dbReference type="InterPro" id="IPR011990">
    <property type="entry name" value="TPR-like_helical_dom_sf"/>
</dbReference>
<evidence type="ECO:0000313" key="6">
    <source>
        <dbReference type="Proteomes" id="UP000748025"/>
    </source>
</evidence>
<comment type="function">
    <text evidence="1">Plays a role in nonsense-mediated mRNA decay.</text>
</comment>
<keyword evidence="6" id="KW-1185">Reference proteome</keyword>
<dbReference type="AlphaFoldDB" id="A0A9P7NFZ0"/>
<feature type="compositionally biased region" description="Polar residues" evidence="2">
    <location>
        <begin position="793"/>
        <end position="809"/>
    </location>
</feature>
<evidence type="ECO:0000313" key="5">
    <source>
        <dbReference type="EMBL" id="KAG6014565.1"/>
    </source>
</evidence>
<evidence type="ECO:0000256" key="2">
    <source>
        <dbReference type="SAM" id="MobiDB-lite"/>
    </source>
</evidence>
<organism evidence="5 6">
    <name type="scientific">Claviceps pusilla</name>
    <dbReference type="NCBI Taxonomy" id="123648"/>
    <lineage>
        <taxon>Eukaryota</taxon>
        <taxon>Fungi</taxon>
        <taxon>Dikarya</taxon>
        <taxon>Ascomycota</taxon>
        <taxon>Pezizomycotina</taxon>
        <taxon>Sordariomycetes</taxon>
        <taxon>Hypocreomycetidae</taxon>
        <taxon>Hypocreales</taxon>
        <taxon>Clavicipitaceae</taxon>
        <taxon>Claviceps</taxon>
    </lineage>
</organism>
<feature type="region of interest" description="Disordered" evidence="2">
    <location>
        <begin position="549"/>
        <end position="651"/>
    </location>
</feature>
<feature type="domain" description="DNA/RNA-binding" evidence="3">
    <location>
        <begin position="199"/>
        <end position="473"/>
    </location>
</feature>
<comment type="subcellular location">
    <subcellularLocation>
        <location evidence="1">Nucleus</location>
    </subcellularLocation>
</comment>
<feature type="compositionally biased region" description="Basic residues" evidence="2">
    <location>
        <begin position="585"/>
        <end position="598"/>
    </location>
</feature>
<name>A0A9P7NFZ0_9HYPO</name>
<proteinExistence type="predicted"/>
<feature type="compositionally biased region" description="Polar residues" evidence="2">
    <location>
        <begin position="615"/>
        <end position="641"/>
    </location>
</feature>
<dbReference type="InterPro" id="IPR045153">
    <property type="entry name" value="Est1/Ebs1-like"/>
</dbReference>
<sequence length="945" mass="105090">MATATPPPQASSFWHQALKIRKHLLKQLEKVHSESNCRVDLSQFVAIESLLEKFRLSFVHTIFLDFQWAVKENAEEALWSLHTSINTEYRRIQGRLKHTSHAVERRKVEKSYYNFLRVAQKFYKGYIQRLTARYDVPELRRIAQGIEAQQMEGTDQISPVLTELRLMVLHSCHSTLLRMGDLSRYRAQARHKNSGYVTALTYYSLAHQLNPKSGHACHQMGIVHQNQGNHLDIVYYFYRSWTVESSHPLAKANLEAEFKSLRLPRARHNASGTQDAFSLWFVKLHALFYKGENFSQQAELEGEIMHRLEMACHSEKSTETLLKMTLVNIAAHHVAAANYAESQTLAASQFYHFTLRFNVLFLSHFCAALETELKEAVSVEESSSASVQGGKITPVVESLLPILRVYSMWLAARRQEIRDAAIAFGGVVTSLVQNLAKVFTLLCVFSYSQVGLASCPYLLSEDIGIRGFVPLSENVIPDACRCFCSEEGSLKTDLEDPSARLEPAQESSARVLDILRCAYFLAEDGTLPVSYRIADSWLIFEYSPGVPSTTPAATPVHAVSSLDPSREIPEVNNDNDNNDNDNKEKKKRKKKKKKKNSSRSRSGSRSGSRSRSRSTTANTSENVLENPEQPNQTISHQNQISDRGDLWPHSSLDESWQEPEFLDDVENRVMDMLTPFLKPPTPQPHRQQGCSPTESSYGVHSGTANELLGSFQTNPSPTSSVPSGVPSGKFAPLPWAWFNTPKPDDAMGSLTPSGRDAFSAQPSPRCDSPRNSFATGTLLDDPFATPGREYYGTLTNGNTASQSRGNCSSPAFAGTEPNNHQNSLLQAFSATTVPRSSPFTQWAENQKSSSEEKDGFLPRQSRMLDHATVAAAPSQLASTPGFSHPSSLYQSTPANVVGLGLGTAPVQPVTAGLAMGEYAGRYYQIDQTTTCYNDTIMQAAYYGNK</sequence>
<reference evidence="5" key="1">
    <citation type="journal article" date="2020" name="bioRxiv">
        <title>Whole genome comparisons of ergot fungi reveals the divergence and evolution of species within the genus Claviceps are the result of varying mechanisms driving genome evolution and host range expansion.</title>
        <authorList>
            <person name="Wyka S.A."/>
            <person name="Mondo S.J."/>
            <person name="Liu M."/>
            <person name="Dettman J."/>
            <person name="Nalam V."/>
            <person name="Broders K.D."/>
        </authorList>
    </citation>
    <scope>NUCLEOTIDE SEQUENCE</scope>
    <source>
        <strain evidence="5">CCC 602</strain>
    </source>
</reference>
<evidence type="ECO:0000256" key="1">
    <source>
        <dbReference type="RuleBase" id="RU369098"/>
    </source>
</evidence>
<dbReference type="InterPro" id="IPR019458">
    <property type="entry name" value="Est1-like_N"/>
</dbReference>
<dbReference type="PANTHER" id="PTHR15696:SF36">
    <property type="entry name" value="NONSENSE-MEDIATED MRNA DECAY FACTOR"/>
    <property type="match status" value="1"/>
</dbReference>
<dbReference type="SUPFAM" id="SSF48452">
    <property type="entry name" value="TPR-like"/>
    <property type="match status" value="1"/>
</dbReference>
<dbReference type="PANTHER" id="PTHR15696">
    <property type="entry name" value="SMG-7 SUPPRESSOR WITH MORPHOLOGICAL EFFECT ON GENITALIA PROTEIN 7"/>
    <property type="match status" value="1"/>
</dbReference>
<dbReference type="Gene3D" id="1.25.40.10">
    <property type="entry name" value="Tetratricopeptide repeat domain"/>
    <property type="match status" value="1"/>
</dbReference>
<dbReference type="Pfam" id="PF10373">
    <property type="entry name" value="EST1_DNA_bind"/>
    <property type="match status" value="1"/>
</dbReference>
<keyword evidence="1" id="KW-0539">Nucleus</keyword>
<dbReference type="OrthoDB" id="69928at2759"/>
<gene>
    <name evidence="5" type="ORF">E4U43_006406</name>
</gene>
<evidence type="ECO:0000259" key="4">
    <source>
        <dbReference type="Pfam" id="PF10374"/>
    </source>
</evidence>
<dbReference type="GO" id="GO:0005634">
    <property type="term" value="C:nucleus"/>
    <property type="evidence" value="ECO:0007669"/>
    <property type="project" value="UniProtKB-SubCell"/>
</dbReference>
<feature type="region of interest" description="Disordered" evidence="2">
    <location>
        <begin position="836"/>
        <end position="855"/>
    </location>
</feature>
<comment type="caution">
    <text evidence="5">The sequence shown here is derived from an EMBL/GenBank/DDBJ whole genome shotgun (WGS) entry which is preliminary data.</text>
</comment>
<feature type="region of interest" description="Disordered" evidence="2">
    <location>
        <begin position="744"/>
        <end position="770"/>
    </location>
</feature>
<protein>
    <recommendedName>
        <fullName evidence="1">Nonsense-mediated mRNA decay factor</fullName>
    </recommendedName>
</protein>
<feature type="domain" description="Telomerase activating protein Est1-like N-terminal" evidence="4">
    <location>
        <begin position="74"/>
        <end position="189"/>
    </location>
</feature>
<feature type="compositionally biased region" description="Low complexity" evidence="2">
    <location>
        <begin position="599"/>
        <end position="609"/>
    </location>
</feature>
<feature type="compositionally biased region" description="Polar residues" evidence="2">
    <location>
        <begin position="684"/>
        <end position="714"/>
    </location>
</feature>
<keyword evidence="1" id="KW-0866">Nonsense-mediated mRNA decay</keyword>